<proteinExistence type="predicted"/>
<accession>A0A1B9IKC1</accession>
<evidence type="ECO:0000313" key="2">
    <source>
        <dbReference type="EMBL" id="OCF55810.1"/>
    </source>
</evidence>
<keyword evidence="3" id="KW-1185">Reference proteome</keyword>
<dbReference type="AlphaFoldDB" id="A0A1B9IKC1"/>
<reference evidence="2 3" key="1">
    <citation type="submission" date="2013-07" db="EMBL/GenBank/DDBJ databases">
        <title>The Genome Sequence of Kwoniella mangroviensis CBS10435.</title>
        <authorList>
            <consortium name="The Broad Institute Genome Sequencing Platform"/>
            <person name="Cuomo C."/>
            <person name="Litvintseva A."/>
            <person name="Chen Y."/>
            <person name="Heitman J."/>
            <person name="Sun S."/>
            <person name="Springer D."/>
            <person name="Dromer F."/>
            <person name="Young S.K."/>
            <person name="Zeng Q."/>
            <person name="Gargeya S."/>
            <person name="Fitzgerald M."/>
            <person name="Abouelleil A."/>
            <person name="Alvarado L."/>
            <person name="Berlin A.M."/>
            <person name="Chapman S.B."/>
            <person name="Dewar J."/>
            <person name="Goldberg J."/>
            <person name="Griggs A."/>
            <person name="Gujja S."/>
            <person name="Hansen M."/>
            <person name="Howarth C."/>
            <person name="Imamovic A."/>
            <person name="Larimer J."/>
            <person name="McCowan C."/>
            <person name="Murphy C."/>
            <person name="Pearson M."/>
            <person name="Priest M."/>
            <person name="Roberts A."/>
            <person name="Saif S."/>
            <person name="Shea T."/>
            <person name="Sykes S."/>
            <person name="Wortman J."/>
            <person name="Nusbaum C."/>
            <person name="Birren B."/>
        </authorList>
    </citation>
    <scope>NUCLEOTIDE SEQUENCE [LARGE SCALE GENOMIC DNA]</scope>
    <source>
        <strain evidence="2 3">CBS 10435</strain>
    </source>
</reference>
<protein>
    <submittedName>
        <fullName evidence="2">Uncharacterized protein</fullName>
    </submittedName>
</protein>
<evidence type="ECO:0000313" key="3">
    <source>
        <dbReference type="Proteomes" id="UP000092583"/>
    </source>
</evidence>
<reference evidence="3" key="2">
    <citation type="submission" date="2013-12" db="EMBL/GenBank/DDBJ databases">
        <title>Evolution of pathogenesis and genome organization in the Tremellales.</title>
        <authorList>
            <person name="Cuomo C."/>
            <person name="Litvintseva A."/>
            <person name="Heitman J."/>
            <person name="Chen Y."/>
            <person name="Sun S."/>
            <person name="Springer D."/>
            <person name="Dromer F."/>
            <person name="Young S."/>
            <person name="Zeng Q."/>
            <person name="Chapman S."/>
            <person name="Gujja S."/>
            <person name="Saif S."/>
            <person name="Birren B."/>
        </authorList>
    </citation>
    <scope>NUCLEOTIDE SEQUENCE [LARGE SCALE GENOMIC DNA]</scope>
    <source>
        <strain evidence="3">CBS 10435</strain>
    </source>
</reference>
<feature type="region of interest" description="Disordered" evidence="1">
    <location>
        <begin position="1"/>
        <end position="75"/>
    </location>
</feature>
<dbReference type="Proteomes" id="UP000092583">
    <property type="component" value="Unassembled WGS sequence"/>
</dbReference>
<organism evidence="2 3">
    <name type="scientific">Kwoniella mangroviensis CBS 10435</name>
    <dbReference type="NCBI Taxonomy" id="1331196"/>
    <lineage>
        <taxon>Eukaryota</taxon>
        <taxon>Fungi</taxon>
        <taxon>Dikarya</taxon>
        <taxon>Basidiomycota</taxon>
        <taxon>Agaricomycotina</taxon>
        <taxon>Tremellomycetes</taxon>
        <taxon>Tremellales</taxon>
        <taxon>Cryptococcaceae</taxon>
        <taxon>Kwoniella</taxon>
    </lineage>
</organism>
<evidence type="ECO:0000256" key="1">
    <source>
        <dbReference type="SAM" id="MobiDB-lite"/>
    </source>
</evidence>
<feature type="compositionally biased region" description="Low complexity" evidence="1">
    <location>
        <begin position="29"/>
        <end position="42"/>
    </location>
</feature>
<gene>
    <name evidence="2" type="ORF">L486_06563</name>
</gene>
<feature type="compositionally biased region" description="Polar residues" evidence="1">
    <location>
        <begin position="1"/>
        <end position="22"/>
    </location>
</feature>
<dbReference type="EMBL" id="KI669465">
    <property type="protein sequence ID" value="OCF55810.1"/>
    <property type="molecule type" value="Genomic_DNA"/>
</dbReference>
<name>A0A1B9IKC1_9TREE</name>
<sequence length="121" mass="13161">MRTNLEVPLTSSMSDGNPTPGQDHNHEGSVPSTCSTSSSTATIMKKDENTKTVTAPSPTFSVKPTSTKPGEKDKGSTVIKEVMALQPIEVQALQEEIEVRLREGEKIIFKEGTSERNSERN</sequence>
<feature type="compositionally biased region" description="Polar residues" evidence="1">
    <location>
        <begin position="51"/>
        <end position="68"/>
    </location>
</feature>